<evidence type="ECO:0000313" key="2">
    <source>
        <dbReference type="EMBL" id="OOK81937.1"/>
    </source>
</evidence>
<dbReference type="SUPFAM" id="SSF52172">
    <property type="entry name" value="CheY-like"/>
    <property type="match status" value="1"/>
</dbReference>
<dbReference type="GO" id="GO:0016740">
    <property type="term" value="F:transferase activity"/>
    <property type="evidence" value="ECO:0007669"/>
    <property type="project" value="UniProtKB-KW"/>
</dbReference>
<dbReference type="EMBL" id="MVBM01000001">
    <property type="protein sequence ID" value="OOK81937.1"/>
    <property type="molecule type" value="Genomic_DNA"/>
</dbReference>
<dbReference type="InterPro" id="IPR052893">
    <property type="entry name" value="TCS_response_regulator"/>
</dbReference>
<dbReference type="Proteomes" id="UP000189229">
    <property type="component" value="Unassembled WGS sequence"/>
</dbReference>
<dbReference type="InterPro" id="IPR011006">
    <property type="entry name" value="CheY-like_superfamily"/>
</dbReference>
<evidence type="ECO:0000313" key="3">
    <source>
        <dbReference type="Proteomes" id="UP000189229"/>
    </source>
</evidence>
<dbReference type="AlphaFoldDB" id="A0A1V3XRT4"/>
<dbReference type="Gene3D" id="3.40.50.2300">
    <property type="match status" value="1"/>
</dbReference>
<sequence length="62" mass="6713">MTSAGRPIDILLVEDDPGDELITREAFEHNKVKNRIHVAHDGEEGLTTSTGAASSTMRPDPI</sequence>
<dbReference type="PANTHER" id="PTHR44520:SF2">
    <property type="entry name" value="RESPONSE REGULATOR RCP1"/>
    <property type="match status" value="1"/>
</dbReference>
<proteinExistence type="predicted"/>
<feature type="region of interest" description="Disordered" evidence="1">
    <location>
        <begin position="39"/>
        <end position="62"/>
    </location>
</feature>
<dbReference type="EC" id="2.7.3.-" evidence="2"/>
<reference evidence="2 3" key="1">
    <citation type="submission" date="2017-02" db="EMBL/GenBank/DDBJ databases">
        <title>Complete genome sequences of Mycobacterium kansasii strains isolated from rhesus macaques.</title>
        <authorList>
            <person name="Panda A."/>
            <person name="Nagaraj S."/>
            <person name="Zhao X."/>
            <person name="Tettelin H."/>
            <person name="Detolla L.J."/>
        </authorList>
    </citation>
    <scope>NUCLEOTIDE SEQUENCE [LARGE SCALE GENOMIC DNA]</scope>
    <source>
        <strain evidence="2 3">11-3813</strain>
    </source>
</reference>
<gene>
    <name evidence="2" type="primary">rre</name>
    <name evidence="2" type="ORF">BZL30_1573</name>
</gene>
<dbReference type="PANTHER" id="PTHR44520">
    <property type="entry name" value="RESPONSE REGULATOR RCP1-RELATED"/>
    <property type="match status" value="1"/>
</dbReference>
<accession>A0A1V3XRT4</accession>
<evidence type="ECO:0000256" key="1">
    <source>
        <dbReference type="SAM" id="MobiDB-lite"/>
    </source>
</evidence>
<comment type="caution">
    <text evidence="2">The sequence shown here is derived from an EMBL/GenBank/DDBJ whole genome shotgun (WGS) entry which is preliminary data.</text>
</comment>
<name>A0A1V3XRT4_MYCKA</name>
<keyword evidence="2" id="KW-0808">Transferase</keyword>
<organism evidence="2 3">
    <name type="scientific">Mycobacterium kansasii</name>
    <dbReference type="NCBI Taxonomy" id="1768"/>
    <lineage>
        <taxon>Bacteria</taxon>
        <taxon>Bacillati</taxon>
        <taxon>Actinomycetota</taxon>
        <taxon>Actinomycetes</taxon>
        <taxon>Mycobacteriales</taxon>
        <taxon>Mycobacteriaceae</taxon>
        <taxon>Mycobacterium</taxon>
    </lineage>
</organism>
<feature type="compositionally biased region" description="Low complexity" evidence="1">
    <location>
        <begin position="47"/>
        <end position="56"/>
    </location>
</feature>
<protein>
    <submittedName>
        <fullName evidence="2">Response regulator</fullName>
        <ecNumber evidence="2">2.7.3.-</ecNumber>
    </submittedName>
</protein>